<accession>C5LAI3</accession>
<feature type="compositionally biased region" description="Polar residues" evidence="1">
    <location>
        <begin position="47"/>
        <end position="56"/>
    </location>
</feature>
<dbReference type="GeneID" id="9065551"/>
<keyword evidence="3" id="KW-1185">Reference proteome</keyword>
<feature type="compositionally biased region" description="Basic and acidic residues" evidence="1">
    <location>
        <begin position="1"/>
        <end position="12"/>
    </location>
</feature>
<dbReference type="RefSeq" id="XP_002774623.1">
    <property type="nucleotide sequence ID" value="XM_002774577.1"/>
</dbReference>
<proteinExistence type="predicted"/>
<name>C5LAI3_PERM5</name>
<evidence type="ECO:0000256" key="1">
    <source>
        <dbReference type="SAM" id="MobiDB-lite"/>
    </source>
</evidence>
<dbReference type="Proteomes" id="UP000007800">
    <property type="component" value="Unassembled WGS sequence"/>
</dbReference>
<organism evidence="3">
    <name type="scientific">Perkinsus marinus (strain ATCC 50983 / TXsc)</name>
    <dbReference type="NCBI Taxonomy" id="423536"/>
    <lineage>
        <taxon>Eukaryota</taxon>
        <taxon>Sar</taxon>
        <taxon>Alveolata</taxon>
        <taxon>Perkinsozoa</taxon>
        <taxon>Perkinsea</taxon>
        <taxon>Perkinsida</taxon>
        <taxon>Perkinsidae</taxon>
        <taxon>Perkinsus</taxon>
    </lineage>
</organism>
<gene>
    <name evidence="2" type="ORF">Pmar_PMAR006249</name>
</gene>
<dbReference type="AlphaFoldDB" id="C5LAI3"/>
<feature type="region of interest" description="Disordered" evidence="1">
    <location>
        <begin position="1"/>
        <end position="65"/>
    </location>
</feature>
<sequence length="65" mass="7128">TSHFSRAQERRLSTVSSLSPARSRETGRKRLRESSEDSSRVRDGSSASTVRPSSANEGKMSGDEE</sequence>
<evidence type="ECO:0000313" key="2">
    <source>
        <dbReference type="EMBL" id="EER06439.1"/>
    </source>
</evidence>
<protein>
    <submittedName>
        <fullName evidence="2">Uncharacterized protein</fullName>
    </submittedName>
</protein>
<dbReference type="EMBL" id="GG680729">
    <property type="protein sequence ID" value="EER06439.1"/>
    <property type="molecule type" value="Genomic_DNA"/>
</dbReference>
<feature type="non-terminal residue" evidence="2">
    <location>
        <position position="1"/>
    </location>
</feature>
<evidence type="ECO:0000313" key="3">
    <source>
        <dbReference type="Proteomes" id="UP000007800"/>
    </source>
</evidence>
<dbReference type="InParanoid" id="C5LAI3"/>
<feature type="non-terminal residue" evidence="2">
    <location>
        <position position="65"/>
    </location>
</feature>
<feature type="compositionally biased region" description="Basic and acidic residues" evidence="1">
    <location>
        <begin position="22"/>
        <end position="43"/>
    </location>
</feature>
<reference evidence="2 3" key="1">
    <citation type="submission" date="2008-07" db="EMBL/GenBank/DDBJ databases">
        <authorList>
            <person name="El-Sayed N."/>
            <person name="Caler E."/>
            <person name="Inman J."/>
            <person name="Amedeo P."/>
            <person name="Hass B."/>
            <person name="Wortman J."/>
        </authorList>
    </citation>
    <scope>NUCLEOTIDE SEQUENCE [LARGE SCALE GENOMIC DNA]</scope>
    <source>
        <strain evidence="3">ATCC 50983 / TXsc</strain>
    </source>
</reference>